<proteinExistence type="predicted"/>
<protein>
    <submittedName>
        <fullName evidence="1">Uncharacterized protein</fullName>
    </submittedName>
</protein>
<dbReference type="AlphaFoldDB" id="A0A644ZAK7"/>
<name>A0A644ZAK7_9ZZZZ</name>
<dbReference type="EMBL" id="VSSQ01008040">
    <property type="protein sequence ID" value="MPM37707.1"/>
    <property type="molecule type" value="Genomic_DNA"/>
</dbReference>
<sequence>MSQKTLCSGPDYNTSLLAIRDAYPKFVVTMDTRFQDTIEGIRYVSLLQFLTDEHLF</sequence>
<comment type="caution">
    <text evidence="1">The sequence shown here is derived from an EMBL/GenBank/DDBJ whole genome shotgun (WGS) entry which is preliminary data.</text>
</comment>
<organism evidence="1">
    <name type="scientific">bioreactor metagenome</name>
    <dbReference type="NCBI Taxonomy" id="1076179"/>
    <lineage>
        <taxon>unclassified sequences</taxon>
        <taxon>metagenomes</taxon>
        <taxon>ecological metagenomes</taxon>
    </lineage>
</organism>
<accession>A0A644ZAK7</accession>
<reference evidence="1" key="1">
    <citation type="submission" date="2019-08" db="EMBL/GenBank/DDBJ databases">
        <authorList>
            <person name="Kucharzyk K."/>
            <person name="Murdoch R.W."/>
            <person name="Higgins S."/>
            <person name="Loffler F."/>
        </authorList>
    </citation>
    <scope>NUCLEOTIDE SEQUENCE</scope>
</reference>
<evidence type="ECO:0000313" key="1">
    <source>
        <dbReference type="EMBL" id="MPM37707.1"/>
    </source>
</evidence>
<gene>
    <name evidence="1" type="ORF">SDC9_84326</name>
</gene>